<keyword evidence="3" id="KW-1185">Reference proteome</keyword>
<feature type="compositionally biased region" description="Low complexity" evidence="1">
    <location>
        <begin position="58"/>
        <end position="70"/>
    </location>
</feature>
<evidence type="ECO:0000313" key="3">
    <source>
        <dbReference type="Proteomes" id="UP000070366"/>
    </source>
</evidence>
<protein>
    <submittedName>
        <fullName evidence="2">Uncharacterized protein</fullName>
    </submittedName>
</protein>
<organism evidence="2 3">
    <name type="scientific">Christensenella minuta</name>
    <dbReference type="NCBI Taxonomy" id="626937"/>
    <lineage>
        <taxon>Bacteria</taxon>
        <taxon>Bacillati</taxon>
        <taxon>Bacillota</taxon>
        <taxon>Clostridia</taxon>
        <taxon>Christensenellales</taxon>
        <taxon>Christensenellaceae</taxon>
        <taxon>Christensenella</taxon>
    </lineage>
</organism>
<dbReference type="EMBL" id="LSZW01000061">
    <property type="protein sequence ID" value="KXK65373.1"/>
    <property type="molecule type" value="Genomic_DNA"/>
</dbReference>
<proteinExistence type="predicted"/>
<reference evidence="3" key="1">
    <citation type="submission" date="2016-02" db="EMBL/GenBank/DDBJ databases">
        <authorList>
            <person name="Mitreva M."/>
            <person name="Pepin K.H."/>
            <person name="Mihindukulasuriya K.A."/>
            <person name="Fulton R."/>
            <person name="Fronick C."/>
            <person name="O'Laughlin M."/>
            <person name="Miner T."/>
            <person name="Herter B."/>
            <person name="Rosa B.A."/>
            <person name="Cordes M."/>
            <person name="Tomlinson C."/>
            <person name="Wollam A."/>
            <person name="Palsikar V.B."/>
            <person name="Mardis E.R."/>
            <person name="Wilson R.K."/>
        </authorList>
    </citation>
    <scope>NUCLEOTIDE SEQUENCE [LARGE SCALE GENOMIC DNA]</scope>
    <source>
        <strain evidence="3">DSM 22607</strain>
    </source>
</reference>
<gene>
    <name evidence="2" type="ORF">HMPREF3293_01585</name>
</gene>
<feature type="region of interest" description="Disordered" evidence="1">
    <location>
        <begin position="33"/>
        <end position="77"/>
    </location>
</feature>
<sequence length="77" mass="8414">MNSFGAEMARSLFPKGEKHAFSLNINKFSIMSTMEGKQASGSVRSGETRGEKRRRNVAGNRSGARSPRGRPGTEKAR</sequence>
<comment type="caution">
    <text evidence="2">The sequence shown here is derived from an EMBL/GenBank/DDBJ whole genome shotgun (WGS) entry which is preliminary data.</text>
</comment>
<dbReference type="Proteomes" id="UP000070366">
    <property type="component" value="Unassembled WGS sequence"/>
</dbReference>
<evidence type="ECO:0000256" key="1">
    <source>
        <dbReference type="SAM" id="MobiDB-lite"/>
    </source>
</evidence>
<accession>A0A136Q3W6</accession>
<dbReference type="STRING" id="626937.HMPREF3293_01585"/>
<evidence type="ECO:0000313" key="2">
    <source>
        <dbReference type="EMBL" id="KXK65373.1"/>
    </source>
</evidence>
<name>A0A136Q3W6_9FIRM</name>
<dbReference type="AlphaFoldDB" id="A0A136Q3W6"/>
<dbReference type="KEGG" id="cmiu:B1H56_10795"/>